<dbReference type="HOGENOM" id="CLU_004495_6_2_1"/>
<feature type="transmembrane region" description="Helical" evidence="7">
    <location>
        <begin position="85"/>
        <end position="110"/>
    </location>
</feature>
<keyword evidence="4 7" id="KW-1133">Transmembrane helix</keyword>
<keyword evidence="9" id="KW-1185">Reference proteome</keyword>
<dbReference type="eggNOG" id="KOG1289">
    <property type="taxonomic scope" value="Eukaryota"/>
</dbReference>
<dbReference type="GO" id="GO:0016020">
    <property type="term" value="C:membrane"/>
    <property type="evidence" value="ECO:0007669"/>
    <property type="project" value="UniProtKB-SubCell"/>
</dbReference>
<dbReference type="EMBL" id="KI912110">
    <property type="protein sequence ID" value="ETS86050.1"/>
    <property type="molecule type" value="Genomic_DNA"/>
</dbReference>
<dbReference type="GeneID" id="19269088"/>
<feature type="transmembrane region" description="Helical" evidence="7">
    <location>
        <begin position="411"/>
        <end position="435"/>
    </location>
</feature>
<keyword evidence="3 7" id="KW-0812">Transmembrane</keyword>
<evidence type="ECO:0000256" key="6">
    <source>
        <dbReference type="SAM" id="MobiDB-lite"/>
    </source>
</evidence>
<feature type="transmembrane region" description="Helical" evidence="7">
    <location>
        <begin position="312"/>
        <end position="329"/>
    </location>
</feature>
<comment type="subcellular location">
    <subcellularLocation>
        <location evidence="1">Membrane</location>
        <topology evidence="1">Multi-pass membrane protein</topology>
    </subcellularLocation>
</comment>
<feature type="transmembrane region" description="Helical" evidence="7">
    <location>
        <begin position="206"/>
        <end position="225"/>
    </location>
</feature>
<evidence type="ECO:0000256" key="2">
    <source>
        <dbReference type="ARBA" id="ARBA00022448"/>
    </source>
</evidence>
<keyword evidence="2" id="KW-0813">Transport</keyword>
<dbReference type="Pfam" id="PF13520">
    <property type="entry name" value="AA_permease_2"/>
    <property type="match status" value="1"/>
</dbReference>
<dbReference type="RefSeq" id="XP_007830847.1">
    <property type="nucleotide sequence ID" value="XM_007832656.1"/>
</dbReference>
<name>W3XJ53_PESFW</name>
<sequence>MSEVKEVPNNTELKRQESSGHYVDGQERLSSEAARLEQLGYAQELPREFSIWSMMALCMCLMATWEALSAVLGSAIVNGGAPCLFYNYVLSFICTIAITCSLGEIASIYPTAGGQYHWVAALAPSATKSAAAWFTGWISIGGQVVLTASAAFAAALQIQGLAILNNNAYVPERYQAMLIFWLILVYSAAMNIWGHKLLPSVNLLSAVLHVVGFLAIFITLAVMAPKNTSSFVFAEVMNSSGWSSDGVSWLVGLLSAVYPFLGYDAACHMAEEIPNASRNVPIAMVGSSVVNGLIGLAYCIILLYSTGPVDDLFTTVTGFPFMQIFLYATKSNVGATILSLTITLTAVAATVAGVASTSRTVWAFARDAATPFHRALSVVDGHNEVPTAAIVVVTVLQMLLGFIYLGNSTAFNAILAMAIIGMYLSYVLPICYMLVHGRPRLLSTADYGPFRLGRGLGIVCNVISVIWLVVSIVFSTFPSAMPVTAETMNYSSVVMAGWMVFGAAYYFARGRKNFRVPEVRMTNVVVGVQLSQK</sequence>
<gene>
    <name evidence="8" type="ORF">PFICI_04075</name>
</gene>
<evidence type="ECO:0000313" key="8">
    <source>
        <dbReference type="EMBL" id="ETS86050.1"/>
    </source>
</evidence>
<evidence type="ECO:0000256" key="7">
    <source>
        <dbReference type="SAM" id="Phobius"/>
    </source>
</evidence>
<dbReference type="KEGG" id="pfy:PFICI_04075"/>
<feature type="transmembrane region" description="Helical" evidence="7">
    <location>
        <begin position="385"/>
        <end position="405"/>
    </location>
</feature>
<feature type="transmembrane region" description="Helical" evidence="7">
    <location>
        <begin position="130"/>
        <end position="156"/>
    </location>
</feature>
<dbReference type="OMA" id="GMLFYWL"/>
<dbReference type="Proteomes" id="UP000030651">
    <property type="component" value="Unassembled WGS sequence"/>
</dbReference>
<proteinExistence type="predicted"/>
<reference evidence="9" key="1">
    <citation type="journal article" date="2015" name="BMC Genomics">
        <title>Genomic and transcriptomic analysis of the endophytic fungus Pestalotiopsis fici reveals its lifestyle and high potential for synthesis of natural products.</title>
        <authorList>
            <person name="Wang X."/>
            <person name="Zhang X."/>
            <person name="Liu L."/>
            <person name="Xiang M."/>
            <person name="Wang W."/>
            <person name="Sun X."/>
            <person name="Che Y."/>
            <person name="Guo L."/>
            <person name="Liu G."/>
            <person name="Guo L."/>
            <person name="Wang C."/>
            <person name="Yin W.B."/>
            <person name="Stadler M."/>
            <person name="Zhang X."/>
            <person name="Liu X."/>
        </authorList>
    </citation>
    <scope>NUCLEOTIDE SEQUENCE [LARGE SCALE GENOMIC DNA]</scope>
    <source>
        <strain evidence="9">W106-1 / CGMCC3.15140</strain>
    </source>
</reference>
<evidence type="ECO:0000313" key="9">
    <source>
        <dbReference type="Proteomes" id="UP000030651"/>
    </source>
</evidence>
<protein>
    <recommendedName>
        <fullName evidence="10">Choline transport protein</fullName>
    </recommendedName>
</protein>
<feature type="region of interest" description="Disordered" evidence="6">
    <location>
        <begin position="1"/>
        <end position="20"/>
    </location>
</feature>
<dbReference type="AlphaFoldDB" id="W3XJ53"/>
<accession>W3XJ53</accession>
<feature type="transmembrane region" description="Helical" evidence="7">
    <location>
        <begin position="489"/>
        <end position="508"/>
    </location>
</feature>
<feature type="transmembrane region" description="Helical" evidence="7">
    <location>
        <begin position="246"/>
        <end position="263"/>
    </location>
</feature>
<dbReference type="GO" id="GO:0022857">
    <property type="term" value="F:transmembrane transporter activity"/>
    <property type="evidence" value="ECO:0007669"/>
    <property type="project" value="InterPro"/>
</dbReference>
<organism evidence="8 9">
    <name type="scientific">Pestalotiopsis fici (strain W106-1 / CGMCC3.15140)</name>
    <dbReference type="NCBI Taxonomy" id="1229662"/>
    <lineage>
        <taxon>Eukaryota</taxon>
        <taxon>Fungi</taxon>
        <taxon>Dikarya</taxon>
        <taxon>Ascomycota</taxon>
        <taxon>Pezizomycotina</taxon>
        <taxon>Sordariomycetes</taxon>
        <taxon>Xylariomycetidae</taxon>
        <taxon>Amphisphaeriales</taxon>
        <taxon>Sporocadaceae</taxon>
        <taxon>Pestalotiopsis</taxon>
    </lineage>
</organism>
<feature type="transmembrane region" description="Helical" evidence="7">
    <location>
        <begin position="176"/>
        <end position="194"/>
    </location>
</feature>
<dbReference type="PIRSF" id="PIRSF006060">
    <property type="entry name" value="AA_transporter"/>
    <property type="match status" value="1"/>
</dbReference>
<feature type="transmembrane region" description="Helical" evidence="7">
    <location>
        <begin position="335"/>
        <end position="364"/>
    </location>
</feature>
<dbReference type="OrthoDB" id="3257095at2759"/>
<feature type="transmembrane region" description="Helical" evidence="7">
    <location>
        <begin position="456"/>
        <end position="477"/>
    </location>
</feature>
<evidence type="ECO:0000256" key="1">
    <source>
        <dbReference type="ARBA" id="ARBA00004141"/>
    </source>
</evidence>
<feature type="transmembrane region" description="Helical" evidence="7">
    <location>
        <begin position="283"/>
        <end position="305"/>
    </location>
</feature>
<evidence type="ECO:0000256" key="4">
    <source>
        <dbReference type="ARBA" id="ARBA00022989"/>
    </source>
</evidence>
<dbReference type="PANTHER" id="PTHR45649">
    <property type="entry name" value="AMINO-ACID PERMEASE BAT1"/>
    <property type="match status" value="1"/>
</dbReference>
<dbReference type="PANTHER" id="PTHR45649:SF14">
    <property type="entry name" value="GABA PERMEASE"/>
    <property type="match status" value="1"/>
</dbReference>
<dbReference type="InParanoid" id="W3XJ53"/>
<dbReference type="InterPro" id="IPR002293">
    <property type="entry name" value="AA/rel_permease1"/>
</dbReference>
<evidence type="ECO:0000256" key="3">
    <source>
        <dbReference type="ARBA" id="ARBA00022692"/>
    </source>
</evidence>
<keyword evidence="5 7" id="KW-0472">Membrane</keyword>
<evidence type="ECO:0000256" key="5">
    <source>
        <dbReference type="ARBA" id="ARBA00023136"/>
    </source>
</evidence>
<feature type="transmembrane region" description="Helical" evidence="7">
    <location>
        <begin position="49"/>
        <end position="73"/>
    </location>
</feature>
<evidence type="ECO:0008006" key="10">
    <source>
        <dbReference type="Google" id="ProtNLM"/>
    </source>
</evidence>
<dbReference type="Gene3D" id="1.20.1740.10">
    <property type="entry name" value="Amino acid/polyamine transporter I"/>
    <property type="match status" value="1"/>
</dbReference>